<evidence type="ECO:0000313" key="2">
    <source>
        <dbReference type="EMBL" id="MFD2091524.1"/>
    </source>
</evidence>
<name>A0ABW4X8V4_9ACTN</name>
<dbReference type="RefSeq" id="WP_376873897.1">
    <property type="nucleotide sequence ID" value="NZ_JBHUHP010000009.1"/>
</dbReference>
<feature type="region of interest" description="Disordered" evidence="1">
    <location>
        <begin position="56"/>
        <end position="75"/>
    </location>
</feature>
<dbReference type="EMBL" id="JBHUHP010000009">
    <property type="protein sequence ID" value="MFD2091524.1"/>
    <property type="molecule type" value="Genomic_DNA"/>
</dbReference>
<keyword evidence="3" id="KW-1185">Reference proteome</keyword>
<feature type="region of interest" description="Disordered" evidence="1">
    <location>
        <begin position="1"/>
        <end position="51"/>
    </location>
</feature>
<reference evidence="3" key="1">
    <citation type="journal article" date="2019" name="Int. J. Syst. Evol. Microbiol.">
        <title>The Global Catalogue of Microorganisms (GCM) 10K type strain sequencing project: providing services to taxonomists for standard genome sequencing and annotation.</title>
        <authorList>
            <consortium name="The Broad Institute Genomics Platform"/>
            <consortium name="The Broad Institute Genome Sequencing Center for Infectious Disease"/>
            <person name="Wu L."/>
            <person name="Ma J."/>
        </authorList>
    </citation>
    <scope>NUCLEOTIDE SEQUENCE [LARGE SCALE GENOMIC DNA]</scope>
    <source>
        <strain evidence="3">JCM 3338</strain>
    </source>
</reference>
<proteinExistence type="predicted"/>
<comment type="caution">
    <text evidence="2">The sequence shown here is derived from an EMBL/GenBank/DDBJ whole genome shotgun (WGS) entry which is preliminary data.</text>
</comment>
<sequence>MPRREVSSTDAGHGQPDAPERRHELGTGSPVPYVPAGPADGGPQAIHERDNQVAVGRRLPPVPGTTVHSNGHCER</sequence>
<dbReference type="Proteomes" id="UP001597402">
    <property type="component" value="Unassembled WGS sequence"/>
</dbReference>
<evidence type="ECO:0000256" key="1">
    <source>
        <dbReference type="SAM" id="MobiDB-lite"/>
    </source>
</evidence>
<accession>A0ABW4X8V4</accession>
<evidence type="ECO:0000313" key="3">
    <source>
        <dbReference type="Proteomes" id="UP001597402"/>
    </source>
</evidence>
<organism evidence="2 3">
    <name type="scientific">Blastococcus deserti</name>
    <dbReference type="NCBI Taxonomy" id="2259033"/>
    <lineage>
        <taxon>Bacteria</taxon>
        <taxon>Bacillati</taxon>
        <taxon>Actinomycetota</taxon>
        <taxon>Actinomycetes</taxon>
        <taxon>Geodermatophilales</taxon>
        <taxon>Geodermatophilaceae</taxon>
        <taxon>Blastococcus</taxon>
    </lineage>
</organism>
<gene>
    <name evidence="2" type="ORF">ACFSHS_08025</name>
</gene>
<protein>
    <submittedName>
        <fullName evidence="2">Uncharacterized protein</fullName>
    </submittedName>
</protein>